<feature type="region of interest" description="Disordered" evidence="1">
    <location>
        <begin position="401"/>
        <end position="421"/>
    </location>
</feature>
<organism evidence="2">
    <name type="scientific">Tanacetum cinerariifolium</name>
    <name type="common">Dalmatian daisy</name>
    <name type="synonym">Chrysanthemum cinerariifolium</name>
    <dbReference type="NCBI Taxonomy" id="118510"/>
    <lineage>
        <taxon>Eukaryota</taxon>
        <taxon>Viridiplantae</taxon>
        <taxon>Streptophyta</taxon>
        <taxon>Embryophyta</taxon>
        <taxon>Tracheophyta</taxon>
        <taxon>Spermatophyta</taxon>
        <taxon>Magnoliopsida</taxon>
        <taxon>eudicotyledons</taxon>
        <taxon>Gunneridae</taxon>
        <taxon>Pentapetalae</taxon>
        <taxon>asterids</taxon>
        <taxon>campanulids</taxon>
        <taxon>Asterales</taxon>
        <taxon>Asteraceae</taxon>
        <taxon>Asteroideae</taxon>
        <taxon>Anthemideae</taxon>
        <taxon>Anthemidinae</taxon>
        <taxon>Tanacetum</taxon>
    </lineage>
</organism>
<evidence type="ECO:0000256" key="1">
    <source>
        <dbReference type="SAM" id="MobiDB-lite"/>
    </source>
</evidence>
<evidence type="ECO:0000313" key="2">
    <source>
        <dbReference type="EMBL" id="GEU74332.1"/>
    </source>
</evidence>
<gene>
    <name evidence="2" type="ORF">Tci_046310</name>
</gene>
<name>A0A6L2MNK2_TANCI</name>
<feature type="compositionally biased region" description="Polar residues" evidence="1">
    <location>
        <begin position="404"/>
        <end position="421"/>
    </location>
</feature>
<accession>A0A6L2MNK2</accession>
<dbReference type="AlphaFoldDB" id="A0A6L2MNK2"/>
<proteinExistence type="predicted"/>
<sequence>MHKGHLSLRHPEHTRKKLKPDCQNDAINNLSRRPLLILEQTIIPLFLTEIGVSFINSFFCLLLVDDKEKQKGYCPFLLLFDIQVQDNLLKILKENRLGRGNVKLEGREWTKNDIKRSEAMLEKIDKTLKHKEQLKRLEEYIALISNTYAQDSDSDVEKDTRSINEFLVELSVEFHDRALLANQKRFYKILERVGVARKPMHKSNETCFACGKQRYFQKDCPTNKTSTPFYHSSNKIHNKSKFLINSLHQHNQTTGNDQKNYKGLVAESFDWDEESLSSEDEGTTIIKEFMAIAKDEPVVGKSNSRSGRRGKQKGTISSKDVVIIKGDNSPYKNSHAFTSDTEYVNDNQEHLPPLSKLSRAEPIGTSKYITTPTDLIQTSIVFDKTKQVPEKKSLVKSIKKKVQTKTPSVSNSKPKNKVDSSTKQLLLTLMEEVKGLEEQIKPSSDNSPPATSSRKALKIPKSFIPCKYYGFNDNHYDECECYHGCDICGSIAHEPSDSDKGVIPNTRPRIANQQSKEPIEKKLENLNEVKIKELRSDSGTEFKNHKPEEFHDEKNFRVKKSSTSLNNTSQISLVNAITPVLPTEEPEYSFSMGYEHLNTISKTESDNVIESGVKNLVQIPREYEVISDNEKDVPMENFKVYLNSLFDDEEINFDEIDPHYFNAESDLIEPLFNHDTFDYLEEISGELTPTSIANKERIKRGHEEYISLMEKLLDINSFPRQLENLHANMIIETLPKSPNVWDIYFIEEFLSNDSISLLENESSNFDHHDDLSFPRPPSKPPDVEFFFDLESDSGEVISAVINNIDKLNEDECFDSGGKINVFSNVEDDNYFPFIFVIRIFLPYLIYPEVSSLLLSAGSEDTIFDPGLST</sequence>
<evidence type="ECO:0008006" key="3">
    <source>
        <dbReference type="Google" id="ProtNLM"/>
    </source>
</evidence>
<reference evidence="2" key="1">
    <citation type="journal article" date="2019" name="Sci. Rep.">
        <title>Draft genome of Tanacetum cinerariifolium, the natural source of mosquito coil.</title>
        <authorList>
            <person name="Yamashiro T."/>
            <person name="Shiraishi A."/>
            <person name="Satake H."/>
            <person name="Nakayama K."/>
        </authorList>
    </citation>
    <scope>NUCLEOTIDE SEQUENCE</scope>
</reference>
<protein>
    <recommendedName>
        <fullName evidence="3">CCHC-type domain-containing protein</fullName>
    </recommendedName>
</protein>
<dbReference type="EMBL" id="BKCJ010006864">
    <property type="protein sequence ID" value="GEU74332.1"/>
    <property type="molecule type" value="Genomic_DNA"/>
</dbReference>
<comment type="caution">
    <text evidence="2">The sequence shown here is derived from an EMBL/GenBank/DDBJ whole genome shotgun (WGS) entry which is preliminary data.</text>
</comment>